<reference evidence="5" key="1">
    <citation type="submission" date="2022-08" db="UniProtKB">
        <authorList>
            <consortium name="EnsemblMetazoa"/>
        </authorList>
    </citation>
    <scope>IDENTIFICATION</scope>
    <source>
        <strain evidence="5">05x7-T-G4-1.051#20</strain>
    </source>
</reference>
<evidence type="ECO:0000256" key="4">
    <source>
        <dbReference type="ARBA" id="ARBA00025740"/>
    </source>
</evidence>
<dbReference type="InterPro" id="IPR001680">
    <property type="entry name" value="WD40_rpt"/>
</dbReference>
<keyword evidence="1" id="KW-0853">WD repeat</keyword>
<keyword evidence="6" id="KW-1185">Reference proteome</keyword>
<evidence type="ECO:0008006" key="7">
    <source>
        <dbReference type="Google" id="ProtNLM"/>
    </source>
</evidence>
<dbReference type="EnsemblMetazoa" id="G2314.1">
    <property type="protein sequence ID" value="G2314.1:cds"/>
    <property type="gene ID" value="G2314"/>
</dbReference>
<dbReference type="Proteomes" id="UP000005408">
    <property type="component" value="Unassembled WGS sequence"/>
</dbReference>
<keyword evidence="2" id="KW-0677">Repeat</keyword>
<dbReference type="GO" id="GO:0006914">
    <property type="term" value="P:autophagy"/>
    <property type="evidence" value="ECO:0007669"/>
    <property type="project" value="UniProtKB-KW"/>
</dbReference>
<name>A0A8W8KAX8_MAGGI</name>
<dbReference type="InterPro" id="IPR036322">
    <property type="entry name" value="WD40_repeat_dom_sf"/>
</dbReference>
<evidence type="ECO:0000256" key="3">
    <source>
        <dbReference type="ARBA" id="ARBA00023006"/>
    </source>
</evidence>
<proteinExistence type="inferred from homology"/>
<dbReference type="GO" id="GO:0005737">
    <property type="term" value="C:cytoplasm"/>
    <property type="evidence" value="ECO:0007669"/>
    <property type="project" value="UniProtKB-ARBA"/>
</dbReference>
<dbReference type="InterPro" id="IPR015943">
    <property type="entry name" value="WD40/YVTN_repeat-like_dom_sf"/>
</dbReference>
<dbReference type="SMART" id="SM00320">
    <property type="entry name" value="WD40"/>
    <property type="match status" value="3"/>
</dbReference>
<dbReference type="PANTHER" id="PTHR11227">
    <property type="entry name" value="WD-REPEAT PROTEIN INTERACTING WITH PHOSPHOINOSIDES WIPI -RELATED"/>
    <property type="match status" value="1"/>
</dbReference>
<evidence type="ECO:0000256" key="1">
    <source>
        <dbReference type="ARBA" id="ARBA00022574"/>
    </source>
</evidence>
<evidence type="ECO:0000313" key="6">
    <source>
        <dbReference type="Proteomes" id="UP000005408"/>
    </source>
</evidence>
<dbReference type="Pfam" id="PF21032">
    <property type="entry name" value="PROPPIN"/>
    <property type="match status" value="1"/>
</dbReference>
<dbReference type="AlphaFoldDB" id="A0A8W8KAX8"/>
<evidence type="ECO:0000313" key="5">
    <source>
        <dbReference type="EnsemblMetazoa" id="G2314.1:cds"/>
    </source>
</evidence>
<dbReference type="InterPro" id="IPR048720">
    <property type="entry name" value="PROPPIN"/>
</dbReference>
<protein>
    <recommendedName>
        <fullName evidence="7">WD repeat domain phosphoinositide-interacting protein 4</fullName>
    </recommendedName>
</protein>
<sequence length="359" mass="39421">METKRTDRIFRVTNAVRGRQEMSRGVLSLRFNQDHGCFTCATETGLKIYNVEPLTQKLTLGQDVVGSIASAEMLFRSNLVAMVGGGTSPKYDEKAALIWDDTAKKVVMDVSFNQPVVSIKLKYDRLIVVLRNQIHVFSFPNNPTLLHSFDTRDNPKGLCDVSPFGQVIAFPGRKCGSVQIADLETTQPGQSTSPITISAHQGELAYITVNQQGTLLATASKKGTLIRVFDTTTKKLVVELRRGADPATLYCITFSHDSSFLCASSDKGTIHIFAVKDTSLNRRSTFKKMGFLGTYVESQWGLASFTVAAECACICAFGPGHSVIAVCVDGTFHKYVFTTDGNCNREAYDVYLDIGDDFE</sequence>
<organism evidence="5 6">
    <name type="scientific">Magallana gigas</name>
    <name type="common">Pacific oyster</name>
    <name type="synonym">Crassostrea gigas</name>
    <dbReference type="NCBI Taxonomy" id="29159"/>
    <lineage>
        <taxon>Eukaryota</taxon>
        <taxon>Metazoa</taxon>
        <taxon>Spiralia</taxon>
        <taxon>Lophotrochozoa</taxon>
        <taxon>Mollusca</taxon>
        <taxon>Bivalvia</taxon>
        <taxon>Autobranchia</taxon>
        <taxon>Pteriomorphia</taxon>
        <taxon>Ostreida</taxon>
        <taxon>Ostreoidea</taxon>
        <taxon>Ostreidae</taxon>
        <taxon>Magallana</taxon>
    </lineage>
</organism>
<comment type="similarity">
    <text evidence="4">Belongs to the WD repeat PROPPIN family.</text>
</comment>
<dbReference type="Gene3D" id="2.130.10.10">
    <property type="entry name" value="YVTN repeat-like/Quinoprotein amine dehydrogenase"/>
    <property type="match status" value="1"/>
</dbReference>
<dbReference type="SUPFAM" id="SSF50978">
    <property type="entry name" value="WD40 repeat-like"/>
    <property type="match status" value="1"/>
</dbReference>
<keyword evidence="3" id="KW-0072">Autophagy</keyword>
<accession>A0A8W8KAX8</accession>
<evidence type="ECO:0000256" key="2">
    <source>
        <dbReference type="ARBA" id="ARBA00022737"/>
    </source>
</evidence>